<accession>A0A8F9XH11</accession>
<organism evidence="2 3">
    <name type="scientific">Horticoccus luteus</name>
    <dbReference type="NCBI Taxonomy" id="2862869"/>
    <lineage>
        <taxon>Bacteria</taxon>
        <taxon>Pseudomonadati</taxon>
        <taxon>Verrucomicrobiota</taxon>
        <taxon>Opitutia</taxon>
        <taxon>Opitutales</taxon>
        <taxon>Opitutaceae</taxon>
        <taxon>Horticoccus</taxon>
    </lineage>
</organism>
<evidence type="ECO:0000256" key="1">
    <source>
        <dbReference type="SAM" id="MobiDB-lite"/>
    </source>
</evidence>
<dbReference type="EMBL" id="CP080507">
    <property type="protein sequence ID" value="QYM79822.1"/>
    <property type="molecule type" value="Genomic_DNA"/>
</dbReference>
<sequence>MEEGHFVANPSPKRYPGIPDWLGAGFFVGGEFRRARSEEKKPPFIKITGMNPMAWRSRRRYGRQIQPNIIMTNPHHKGARTLLRGKGVGTLTMADVERRARELALIEGRDHVLADDLARAKLELQGGGVPDAVSDDADASGSLSRDPSDPAGNRGKMLPEMEADEEGDLEHLALEGVEEAQHEQMLQSRLADERDQDREADASK</sequence>
<feature type="compositionally biased region" description="Basic and acidic residues" evidence="1">
    <location>
        <begin position="190"/>
        <end position="204"/>
    </location>
</feature>
<feature type="region of interest" description="Disordered" evidence="1">
    <location>
        <begin position="127"/>
        <end position="204"/>
    </location>
</feature>
<dbReference type="RefSeq" id="WP_220164175.1">
    <property type="nucleotide sequence ID" value="NZ_CP080507.1"/>
</dbReference>
<dbReference type="AlphaFoldDB" id="A0A8F9XH11"/>
<dbReference type="KEGG" id="ole:K0B96_04160"/>
<protein>
    <submittedName>
        <fullName evidence="2">Uncharacterized protein</fullName>
    </submittedName>
</protein>
<name>A0A8F9XH11_9BACT</name>
<gene>
    <name evidence="2" type="ORF">K0B96_04160</name>
</gene>
<reference evidence="2" key="1">
    <citation type="submission" date="2021-08" db="EMBL/GenBank/DDBJ databases">
        <title>Genome of a novel bacterium of the phylum Verrucomicrobia, Oleiharenicola sp. KSB-15.</title>
        <authorList>
            <person name="Chung J.-H."/>
            <person name="Ahn J.-H."/>
            <person name="Yoon Y."/>
            <person name="Kim D.-Y."/>
            <person name="An S.-H."/>
            <person name="Park I."/>
            <person name="Yeon J."/>
        </authorList>
    </citation>
    <scope>NUCLEOTIDE SEQUENCE</scope>
    <source>
        <strain evidence="2">KSB-15</strain>
    </source>
</reference>
<keyword evidence="3" id="KW-1185">Reference proteome</keyword>
<evidence type="ECO:0000313" key="3">
    <source>
        <dbReference type="Proteomes" id="UP000825051"/>
    </source>
</evidence>
<evidence type="ECO:0000313" key="2">
    <source>
        <dbReference type="EMBL" id="QYM79822.1"/>
    </source>
</evidence>
<dbReference type="Proteomes" id="UP000825051">
    <property type="component" value="Chromosome"/>
</dbReference>
<proteinExistence type="predicted"/>